<evidence type="ECO:0000313" key="10">
    <source>
        <dbReference type="Proteomes" id="UP000198711"/>
    </source>
</evidence>
<comment type="caution">
    <text evidence="9">The sequence shown here is derived from an EMBL/GenBank/DDBJ whole genome shotgun (WGS) entry which is preliminary data.</text>
</comment>
<evidence type="ECO:0000259" key="7">
    <source>
        <dbReference type="Pfam" id="PF07980"/>
    </source>
</evidence>
<evidence type="ECO:0000256" key="5">
    <source>
        <dbReference type="ARBA" id="ARBA00023237"/>
    </source>
</evidence>
<dbReference type="Pfam" id="PF14322">
    <property type="entry name" value="SusD-like_3"/>
    <property type="match status" value="1"/>
</dbReference>
<dbReference type="EMBL" id="FNNO01000002">
    <property type="protein sequence ID" value="SDW40410.1"/>
    <property type="molecule type" value="Genomic_DNA"/>
</dbReference>
<keyword evidence="10" id="KW-1185">Reference proteome</keyword>
<proteinExistence type="inferred from homology"/>
<evidence type="ECO:0000256" key="1">
    <source>
        <dbReference type="ARBA" id="ARBA00004442"/>
    </source>
</evidence>
<accession>A0A8X8LCS3</accession>
<feature type="domain" description="RagB/SusD" evidence="7">
    <location>
        <begin position="269"/>
        <end position="590"/>
    </location>
</feature>
<name>A0A8X8LCS3_9BACT</name>
<evidence type="ECO:0000256" key="3">
    <source>
        <dbReference type="ARBA" id="ARBA00022729"/>
    </source>
</evidence>
<gene>
    <name evidence="9" type="ORF">SAMN05444410_102219</name>
</gene>
<dbReference type="SUPFAM" id="SSF48452">
    <property type="entry name" value="TPR-like"/>
    <property type="match status" value="1"/>
</dbReference>
<keyword evidence="5" id="KW-0998">Cell outer membrane</keyword>
<evidence type="ECO:0000256" key="2">
    <source>
        <dbReference type="ARBA" id="ARBA00006275"/>
    </source>
</evidence>
<sequence length="590" mass="65629">MKKIFIITLAIAVAGTSCSKSFFDLKPQGRASVDQLSNKNGVNGLLIGAYSLMDGVGAGNVGRTSAISNYVFGGITSGDAVKGTDAGDQPEQSFIEQYNWLADNSYFLGKWQHAYAGVSRCNEVIQIVNSKAVTDMTDAEKTQVVAEARFLRGHYHFEAKKMWNMVPYIDETIYNRDDPNSTKVPNNVDIWPKIEADFDFAAKNLPAVQSQKGRATKWAAEAYLAKAYVFQKKWAQAKVLLLDILQNSGKKLMANYHDNYRTITNNNAESIFEVEFSVNDGTTGNNGNQGDNLNWPYSSTAPGRGCCGFYQPSHNLVNAFQTDPVTGLPMIGAAADGTQDTFNKIDLPNDEGIKSSDPFTLDKTIAVDPRLDWTVGRRSVSFLDWGPMPGSSWIRDQNYAGPFTGKKWMYYLAEENSSTHSTNRRSVNNNYRLLKLSHVILWLAECEVELGNLGSAEGYVNMIRSRAKAGSVQDASVTYKVEPYVVGTFVANGADYARNAVRMETRLEFAMEGHRFFDLVRWGIAEKYLNKYVQEESVPGTEPSGRHFNKRTYLSGKVFTSKNNYFPIPQDEILNSQKDGKPTLVQNPGY</sequence>
<dbReference type="InterPro" id="IPR012944">
    <property type="entry name" value="SusD_RagB_dom"/>
</dbReference>
<dbReference type="GO" id="GO:0009279">
    <property type="term" value="C:cell outer membrane"/>
    <property type="evidence" value="ECO:0007669"/>
    <property type="project" value="UniProtKB-SubCell"/>
</dbReference>
<evidence type="ECO:0000313" key="9">
    <source>
        <dbReference type="EMBL" id="SDW40410.1"/>
    </source>
</evidence>
<protein>
    <submittedName>
        <fullName evidence="9">Starch-binding associating with outer membrane</fullName>
    </submittedName>
</protein>
<keyword evidence="3" id="KW-0732">Signal</keyword>
<dbReference type="PROSITE" id="PS51257">
    <property type="entry name" value="PROKAR_LIPOPROTEIN"/>
    <property type="match status" value="1"/>
</dbReference>
<dbReference type="RefSeq" id="WP_092722366.1">
    <property type="nucleotide sequence ID" value="NZ_FNNO01000002.1"/>
</dbReference>
<feature type="region of interest" description="Disordered" evidence="6">
    <location>
        <begin position="571"/>
        <end position="590"/>
    </location>
</feature>
<dbReference type="InterPro" id="IPR033985">
    <property type="entry name" value="SusD-like_N"/>
</dbReference>
<dbReference type="InterPro" id="IPR011990">
    <property type="entry name" value="TPR-like_helical_dom_sf"/>
</dbReference>
<dbReference type="AlphaFoldDB" id="A0A8X8LCS3"/>
<dbReference type="Gene3D" id="1.25.40.390">
    <property type="match status" value="1"/>
</dbReference>
<evidence type="ECO:0000256" key="4">
    <source>
        <dbReference type="ARBA" id="ARBA00023136"/>
    </source>
</evidence>
<keyword evidence="4" id="KW-0472">Membrane</keyword>
<evidence type="ECO:0000259" key="8">
    <source>
        <dbReference type="Pfam" id="PF14322"/>
    </source>
</evidence>
<comment type="subcellular location">
    <subcellularLocation>
        <location evidence="1">Cell outer membrane</location>
    </subcellularLocation>
</comment>
<organism evidence="9 10">
    <name type="scientific">Hydrobacter penzbergensis</name>
    <dbReference type="NCBI Taxonomy" id="1235997"/>
    <lineage>
        <taxon>Bacteria</taxon>
        <taxon>Pseudomonadati</taxon>
        <taxon>Bacteroidota</taxon>
        <taxon>Chitinophagia</taxon>
        <taxon>Chitinophagales</taxon>
        <taxon>Chitinophagaceae</taxon>
        <taxon>Hydrobacter</taxon>
    </lineage>
</organism>
<evidence type="ECO:0000256" key="6">
    <source>
        <dbReference type="SAM" id="MobiDB-lite"/>
    </source>
</evidence>
<reference evidence="9 10" key="1">
    <citation type="submission" date="2016-10" db="EMBL/GenBank/DDBJ databases">
        <authorList>
            <person name="Varghese N."/>
            <person name="Submissions S."/>
        </authorList>
    </citation>
    <scope>NUCLEOTIDE SEQUENCE [LARGE SCALE GENOMIC DNA]</scope>
    <source>
        <strain evidence="9 10">DSM 25353</strain>
    </source>
</reference>
<comment type="similarity">
    <text evidence="2">Belongs to the SusD family.</text>
</comment>
<feature type="domain" description="SusD-like N-terminal" evidence="8">
    <location>
        <begin position="92"/>
        <end position="228"/>
    </location>
</feature>
<dbReference type="Proteomes" id="UP000198711">
    <property type="component" value="Unassembled WGS sequence"/>
</dbReference>
<dbReference type="Pfam" id="PF07980">
    <property type="entry name" value="SusD_RagB"/>
    <property type="match status" value="1"/>
</dbReference>